<dbReference type="InParanoid" id="A0A200QR44"/>
<keyword evidence="2" id="KW-1185">Reference proteome</keyword>
<dbReference type="AlphaFoldDB" id="A0A200QR44"/>
<sequence>MQSIWEAKGRTGSNSCRSIIAKRDIKAPPKSYFLNISITTKKSRAFNESAPKVRIKIPKLLVESIKKKQHEKNGTDVHKTSNINNSTTVKKLVDHKKLLSIKKVTSLLSNVIHISKKSSVTRNTSKPGRNAEECQRRRISTEDIFTKKTSLEDFEWSESSTSSSTMSLKSGDQPFSHPPKICDLLKERVEINEEDVNQFGFNPEHAKQIITTYKLPSSKVKMAFKSFFNKRTPFNFITGKSNSRSNSSNIHNSCGRGIGFKEEVYCKSSLKIQTAKEGDEDDCKELCKKKILLGMKCQPLNFTGIKTAKEEDEDDCKELCKKKILLGERCRPLNFTGVLY</sequence>
<comment type="caution">
    <text evidence="1">The sequence shown here is derived from an EMBL/GenBank/DDBJ whole genome shotgun (WGS) entry which is preliminary data.</text>
</comment>
<evidence type="ECO:0000313" key="1">
    <source>
        <dbReference type="EMBL" id="OVA12920.1"/>
    </source>
</evidence>
<organism evidence="1 2">
    <name type="scientific">Macleaya cordata</name>
    <name type="common">Five-seeded plume-poppy</name>
    <name type="synonym">Bocconia cordata</name>
    <dbReference type="NCBI Taxonomy" id="56857"/>
    <lineage>
        <taxon>Eukaryota</taxon>
        <taxon>Viridiplantae</taxon>
        <taxon>Streptophyta</taxon>
        <taxon>Embryophyta</taxon>
        <taxon>Tracheophyta</taxon>
        <taxon>Spermatophyta</taxon>
        <taxon>Magnoliopsida</taxon>
        <taxon>Ranunculales</taxon>
        <taxon>Papaveraceae</taxon>
        <taxon>Papaveroideae</taxon>
        <taxon>Macleaya</taxon>
    </lineage>
</organism>
<dbReference type="Proteomes" id="UP000195402">
    <property type="component" value="Unassembled WGS sequence"/>
</dbReference>
<accession>A0A200QR44</accession>
<dbReference type="PANTHER" id="PTHR33237:SF21">
    <property type="entry name" value="TRANSMEMBRANE PROTEIN"/>
    <property type="match status" value="1"/>
</dbReference>
<evidence type="ECO:0000313" key="2">
    <source>
        <dbReference type="Proteomes" id="UP000195402"/>
    </source>
</evidence>
<reference evidence="1 2" key="1">
    <citation type="journal article" date="2017" name="Mol. Plant">
        <title>The Genome of Medicinal Plant Macleaya cordata Provides New Insights into Benzylisoquinoline Alkaloids Metabolism.</title>
        <authorList>
            <person name="Liu X."/>
            <person name="Liu Y."/>
            <person name="Huang P."/>
            <person name="Ma Y."/>
            <person name="Qing Z."/>
            <person name="Tang Q."/>
            <person name="Cao H."/>
            <person name="Cheng P."/>
            <person name="Zheng Y."/>
            <person name="Yuan Z."/>
            <person name="Zhou Y."/>
            <person name="Liu J."/>
            <person name="Tang Z."/>
            <person name="Zhuo Y."/>
            <person name="Zhang Y."/>
            <person name="Yu L."/>
            <person name="Huang J."/>
            <person name="Yang P."/>
            <person name="Peng Q."/>
            <person name="Zhang J."/>
            <person name="Jiang W."/>
            <person name="Zhang Z."/>
            <person name="Lin K."/>
            <person name="Ro D.K."/>
            <person name="Chen X."/>
            <person name="Xiong X."/>
            <person name="Shang Y."/>
            <person name="Huang S."/>
            <person name="Zeng J."/>
        </authorList>
    </citation>
    <scope>NUCLEOTIDE SEQUENCE [LARGE SCALE GENOMIC DNA]</scope>
    <source>
        <strain evidence="2">cv. BLH2017</strain>
        <tissue evidence="1">Root</tissue>
    </source>
</reference>
<protein>
    <submittedName>
        <fullName evidence="1">Uncharacterized protein</fullName>
    </submittedName>
</protein>
<gene>
    <name evidence="1" type="ORF">BVC80_111g6</name>
</gene>
<dbReference type="EMBL" id="MVGT01001335">
    <property type="protein sequence ID" value="OVA12920.1"/>
    <property type="molecule type" value="Genomic_DNA"/>
</dbReference>
<name>A0A200QR44_MACCD</name>
<dbReference type="PANTHER" id="PTHR33237">
    <property type="entry name" value="F2P16.13 PROTEIN-RELATED"/>
    <property type="match status" value="1"/>
</dbReference>
<proteinExistence type="predicted"/>